<feature type="transmembrane region" description="Helical" evidence="10">
    <location>
        <begin position="462"/>
        <end position="482"/>
    </location>
</feature>
<keyword evidence="13" id="KW-1185">Reference proteome</keyword>
<evidence type="ECO:0000256" key="4">
    <source>
        <dbReference type="ARBA" id="ARBA00022692"/>
    </source>
</evidence>
<proteinExistence type="inferred from homology"/>
<feature type="transmembrane region" description="Helical" evidence="10">
    <location>
        <begin position="176"/>
        <end position="195"/>
    </location>
</feature>
<dbReference type="PANTHER" id="PTHR13117">
    <property type="entry name" value="ENDOPLASMIC RETICULUM MULTISPAN TRANSMEMBRANE PROTEIN-RELATED"/>
    <property type="match status" value="1"/>
</dbReference>
<protein>
    <recommendedName>
        <fullName evidence="8 10">Man(5)GlcNAc(2)-PP-dolichol translocation protein RFT1</fullName>
    </recommendedName>
</protein>
<comment type="similarity">
    <text evidence="3 10">Belongs to the RFT1 family.</text>
</comment>
<feature type="transmembrane region" description="Helical" evidence="10">
    <location>
        <begin position="566"/>
        <end position="584"/>
    </location>
</feature>
<evidence type="ECO:0000256" key="11">
    <source>
        <dbReference type="SAM" id="MobiDB-lite"/>
    </source>
</evidence>
<evidence type="ECO:0000256" key="5">
    <source>
        <dbReference type="ARBA" id="ARBA00022824"/>
    </source>
</evidence>
<evidence type="ECO:0000313" key="13">
    <source>
        <dbReference type="Proteomes" id="UP001408356"/>
    </source>
</evidence>
<name>A0ABR2VFN7_9PEZI</name>
<feature type="region of interest" description="Disordered" evidence="11">
    <location>
        <begin position="148"/>
        <end position="167"/>
    </location>
</feature>
<gene>
    <name evidence="12" type="ORF">SUNI508_02977</name>
</gene>
<reference evidence="12 13" key="1">
    <citation type="journal article" date="2024" name="J. Plant Pathol.">
        <title>Sequence and assembly of the genome of Seiridium unicorne, isolate CBS 538.82, causal agent of cypress canker disease.</title>
        <authorList>
            <person name="Scali E."/>
            <person name="Rocca G.D."/>
            <person name="Danti R."/>
            <person name="Garbelotto M."/>
            <person name="Barberini S."/>
            <person name="Baroncelli R."/>
            <person name="Emiliani G."/>
        </authorList>
    </citation>
    <scope>NUCLEOTIDE SEQUENCE [LARGE SCALE GENOMIC DNA]</scope>
    <source>
        <strain evidence="12 13">BM-138-508</strain>
    </source>
</reference>
<comment type="function">
    <text evidence="9 10">Intramembrane glycolipid transporter that operates in the biosynthetic pathway of dolichol-linked oligosaccharides, the glycan precursors employed in protein asparagine (N)-glycosylation. The sequential addition of sugars to dolichol pyrophosphate produces dolichol-linked oligosaccharides containing fourteen sugars, including two GlcNAcs, nine mannoses and three glucoses. Once assembled, the oligosaccharide is transferred from the lipid to nascent proteins by oligosaccharyltransferases. The assembly of dolichol-linked oligosaccharides begins on the cytosolic side of the endoplasmic reticulum membrane and finishes in its lumen. RFT1 could mediate the translocation of the cytosolically oriented intermediate DolPP-GlcNAc2Man5, produced by ALG11, into the ER lumen where dolichol-linked oligosaccharides assembly continues. However, the intramembrane lipid transporter activity could not be confirmed in vitro.</text>
</comment>
<sequence length="637" mass="68612">MLISGHLADLAHNQGDLASNHAGLVCGLVFGSCTWYAPRFTTRHCHALKRASLTPSDGLTIQAPSTYPNARRIMGASAQGSAVRGASLLIILQIISRAITFIANQLLLRFLTAKLLGVSTQLEVYYLSVLFFARESLRVAIQRQGSTDESAADSGGTANGPKTSHDSQSVVNVGHLALVLGLGVSVALGGAYLHYVDPETASTAYLSPALYIYGLAAIVELLSEPAFVVLQHRLRFGPRAAAESIATFFRCLVTFGAANWAWRNDRELGVLPFALGQMGYGIGLLAVYLWYGWGLASSEGFSLFPRRITSTPSSSESNKYTLGCFYTPTLQLASSLTAQSFVKHILTQGDTFLVSVLSSPQSQGVYALANNYGSLLARLVFQPVEESSRNYFSKLLSTSEASARDEKDTSVPAKLSKENINRAKADLQSLFKSYILLSILVVTLGPFGAPLLVQIIAGRDWAASGAGGVLAQYCLYIPLLALNGISEAFVSSVASKSEVHRQSLWMGAFSVMFGVAGFVFLRVLDLGAVGLVYANSINMLCRILWSSRFISGYFGRNAVDFAWVDAIPTGSAIYVLGTAALWQALYQVAGLSVGSVSDHVYKDVAKVVGFALPYIALMAYMERRLLIDSFRSVRGRR</sequence>
<evidence type="ECO:0000256" key="9">
    <source>
        <dbReference type="ARBA" id="ARBA00045912"/>
    </source>
</evidence>
<evidence type="ECO:0000256" key="2">
    <source>
        <dbReference type="ARBA" id="ARBA00004922"/>
    </source>
</evidence>
<dbReference type="PANTHER" id="PTHR13117:SF5">
    <property type="entry name" value="PROTEIN RFT1 HOMOLOG"/>
    <property type="match status" value="1"/>
</dbReference>
<evidence type="ECO:0000256" key="7">
    <source>
        <dbReference type="ARBA" id="ARBA00023136"/>
    </source>
</evidence>
<dbReference type="Pfam" id="PF04506">
    <property type="entry name" value="Rft-1"/>
    <property type="match status" value="1"/>
</dbReference>
<keyword evidence="4 10" id="KW-0812">Transmembrane</keyword>
<keyword evidence="10" id="KW-0813">Transport</keyword>
<evidence type="ECO:0000256" key="3">
    <source>
        <dbReference type="ARBA" id="ARBA00010288"/>
    </source>
</evidence>
<feature type="transmembrane region" description="Helical" evidence="10">
    <location>
        <begin position="210"/>
        <end position="230"/>
    </location>
</feature>
<dbReference type="Proteomes" id="UP001408356">
    <property type="component" value="Unassembled WGS sequence"/>
</dbReference>
<comment type="pathway">
    <text evidence="2">Protein modification; protein glycosylation.</text>
</comment>
<feature type="transmembrane region" description="Helical" evidence="10">
    <location>
        <begin position="434"/>
        <end position="456"/>
    </location>
</feature>
<evidence type="ECO:0000313" key="12">
    <source>
        <dbReference type="EMBL" id="KAK9425616.1"/>
    </source>
</evidence>
<evidence type="ECO:0000256" key="1">
    <source>
        <dbReference type="ARBA" id="ARBA00004477"/>
    </source>
</evidence>
<keyword evidence="5 10" id="KW-0256">Endoplasmic reticulum</keyword>
<dbReference type="EMBL" id="JARVKF010000013">
    <property type="protein sequence ID" value="KAK9425616.1"/>
    <property type="molecule type" value="Genomic_DNA"/>
</dbReference>
<accession>A0ABR2VFN7</accession>
<evidence type="ECO:0000256" key="6">
    <source>
        <dbReference type="ARBA" id="ARBA00022989"/>
    </source>
</evidence>
<feature type="transmembrane region" description="Helical" evidence="10">
    <location>
        <begin position="268"/>
        <end position="291"/>
    </location>
</feature>
<dbReference type="InterPro" id="IPR007594">
    <property type="entry name" value="RFT1"/>
</dbReference>
<comment type="caution">
    <text evidence="10">Lacks conserved residue(s) required for the propagation of feature annotation.</text>
</comment>
<comment type="caution">
    <text evidence="12">The sequence shown here is derived from an EMBL/GenBank/DDBJ whole genome shotgun (WGS) entry which is preliminary data.</text>
</comment>
<organism evidence="12 13">
    <name type="scientific">Seiridium unicorne</name>
    <dbReference type="NCBI Taxonomy" id="138068"/>
    <lineage>
        <taxon>Eukaryota</taxon>
        <taxon>Fungi</taxon>
        <taxon>Dikarya</taxon>
        <taxon>Ascomycota</taxon>
        <taxon>Pezizomycotina</taxon>
        <taxon>Sordariomycetes</taxon>
        <taxon>Xylariomycetidae</taxon>
        <taxon>Amphisphaeriales</taxon>
        <taxon>Sporocadaceae</taxon>
        <taxon>Seiridium</taxon>
    </lineage>
</organism>
<keyword evidence="7 10" id="KW-0472">Membrane</keyword>
<keyword evidence="6 10" id="KW-1133">Transmembrane helix</keyword>
<evidence type="ECO:0000256" key="8">
    <source>
        <dbReference type="ARBA" id="ARBA00044793"/>
    </source>
</evidence>
<comment type="subcellular location">
    <subcellularLocation>
        <location evidence="1 10">Endoplasmic reticulum membrane</location>
        <topology evidence="1 10">Multi-pass membrane protein</topology>
    </subcellularLocation>
</comment>
<feature type="transmembrane region" description="Helical" evidence="10">
    <location>
        <begin position="604"/>
        <end position="621"/>
    </location>
</feature>
<evidence type="ECO:0000256" key="10">
    <source>
        <dbReference type="RuleBase" id="RU365067"/>
    </source>
</evidence>